<name>A0A0U2SAF6_9CAUD</name>
<accession>A0A0U2SAF6</accession>
<sequence length="220" mass="24381">MYLLSNGEIEALIKGVTTQSGQCCTEPSPSVFDSLHRNIRTRIEDCLGVQHLYRYTWADTFEIGSCESNNRVLLRLSNAFINEVDSVKVFNSDGSANACTTEVDQRMGLVELTLPKGRYRIQYIAGFEADEITKVLKGTPDWMRAAAQAALRLWLLASSNSSIPKEVALGELTAAARRELAIRIYQRYDRPRGNVVWPIRDCVAVAPAAAPTENGSPVAW</sequence>
<evidence type="ECO:0000313" key="1">
    <source>
        <dbReference type="EMBL" id="ALT57996.1"/>
    </source>
</evidence>
<proteinExistence type="predicted"/>
<reference evidence="1 2" key="1">
    <citation type="submission" date="2015-12" db="EMBL/GenBank/DDBJ databases">
        <title>In silico genomic study of Pseudomonas phage SM1.</title>
        <authorList>
            <person name="Zawawi N.A.M."/>
            <person name="Mat-Arip Y."/>
            <person name="Wan-Jauhari W.K."/>
            <person name="Fauzi A.A."/>
            <person name="Yee F.J."/>
        </authorList>
    </citation>
    <scope>NUCLEOTIDE SEQUENCE [LARGE SCALE GENOMIC DNA]</scope>
</reference>
<keyword evidence="2" id="KW-1185">Reference proteome</keyword>
<organism evidence="1 2">
    <name type="scientific">Pseudomonas phage SM1</name>
    <dbReference type="NCBI Taxonomy" id="1772332"/>
    <lineage>
        <taxon>Viruses</taxon>
        <taxon>Duplodnaviria</taxon>
        <taxon>Heunggongvirae</taxon>
        <taxon>Uroviricota</taxon>
        <taxon>Caudoviricetes</taxon>
        <taxon>Samunavirus</taxon>
        <taxon>Samunavirus SM1</taxon>
    </lineage>
</organism>
<dbReference type="EMBL" id="KU245542">
    <property type="protein sequence ID" value="ALT57996.1"/>
    <property type="molecule type" value="Genomic_DNA"/>
</dbReference>
<dbReference type="Proteomes" id="UP000224832">
    <property type="component" value="Segment"/>
</dbReference>
<gene>
    <name evidence="1" type="ORF">SM1_03</name>
</gene>
<evidence type="ECO:0000313" key="2">
    <source>
        <dbReference type="Proteomes" id="UP000224832"/>
    </source>
</evidence>
<protein>
    <submittedName>
        <fullName evidence="1">Uncharacterized protein</fullName>
    </submittedName>
</protein>